<dbReference type="EMBL" id="JAHUZB010000002">
    <property type="protein sequence ID" value="MBV7389780.1"/>
    <property type="molecule type" value="Genomic_DNA"/>
</dbReference>
<dbReference type="GO" id="GO:0016787">
    <property type="term" value="F:hydrolase activity"/>
    <property type="evidence" value="ECO:0007669"/>
    <property type="project" value="UniProtKB-KW"/>
</dbReference>
<reference evidence="3 4" key="1">
    <citation type="submission" date="2021-06" db="EMBL/GenBank/DDBJ databases">
        <title>Enterococcus alishanensis sp. nov., a novel lactic acid bacterium isolated from fresh coffee beans.</title>
        <authorList>
            <person name="Chen Y.-S."/>
        </authorList>
    </citation>
    <scope>NUCLEOTIDE SEQUENCE [LARGE SCALE GENOMIC DNA]</scope>
    <source>
        <strain evidence="3 4">ALS3</strain>
    </source>
</reference>
<evidence type="ECO:0000256" key="1">
    <source>
        <dbReference type="ARBA" id="ARBA00022801"/>
    </source>
</evidence>
<organism evidence="3 4">
    <name type="scientific">Enterococcus alishanensis</name>
    <dbReference type="NCBI Taxonomy" id="1303817"/>
    <lineage>
        <taxon>Bacteria</taxon>
        <taxon>Bacillati</taxon>
        <taxon>Bacillota</taxon>
        <taxon>Bacilli</taxon>
        <taxon>Lactobacillales</taxon>
        <taxon>Enterococcaceae</taxon>
        <taxon>Enterococcus</taxon>
    </lineage>
</organism>
<keyword evidence="4" id="KW-1185">Reference proteome</keyword>
<name>A0ABS6TA69_9ENTE</name>
<sequence length="265" mass="30579">MPKTITLNSFDHLLIKGTIYEAKKPIKEPIVYLHGGGLVFGEREDLPKAYIDLFLEAGHSFITIDYLLAPETKLDQIFRTLKETIQTLKLGNDYILLGRSAGAYLASLLLKSGEQPKAFISFYGYNRLDWQEFHYPNAFYNKYPRVLPLDVENLLEKQPLTSGQMDKRFPIYLSARQFGTWQTMLLNNHQEANQFSLTKTDLERFPKTILVHCSEDPDVPYQSSVEASQQILNNQLITIEANEHDFDRSVTKRNLEIYQQIINAI</sequence>
<keyword evidence="1 3" id="KW-0378">Hydrolase</keyword>
<dbReference type="RefSeq" id="WP_218324850.1">
    <property type="nucleotide sequence ID" value="NZ_JAHUZB010000002.1"/>
</dbReference>
<feature type="domain" description="Alpha/beta hydrolase fold-3" evidence="2">
    <location>
        <begin position="30"/>
        <end position="218"/>
    </location>
</feature>
<dbReference type="InterPro" id="IPR013094">
    <property type="entry name" value="AB_hydrolase_3"/>
</dbReference>
<accession>A0ABS6TA69</accession>
<evidence type="ECO:0000313" key="4">
    <source>
        <dbReference type="Proteomes" id="UP000774130"/>
    </source>
</evidence>
<evidence type="ECO:0000259" key="2">
    <source>
        <dbReference type="Pfam" id="PF07859"/>
    </source>
</evidence>
<dbReference type="PANTHER" id="PTHR48081:SF3">
    <property type="entry name" value="ALPHA_BETA HYDROLASE FOLD-3 DOMAIN-CONTAINING PROTEIN"/>
    <property type="match status" value="1"/>
</dbReference>
<dbReference type="PANTHER" id="PTHR48081">
    <property type="entry name" value="AB HYDROLASE SUPERFAMILY PROTEIN C4A8.06C"/>
    <property type="match status" value="1"/>
</dbReference>
<dbReference type="Pfam" id="PF07859">
    <property type="entry name" value="Abhydrolase_3"/>
    <property type="match status" value="1"/>
</dbReference>
<gene>
    <name evidence="3" type="ORF">KUA55_03745</name>
</gene>
<dbReference type="InterPro" id="IPR050300">
    <property type="entry name" value="GDXG_lipolytic_enzyme"/>
</dbReference>
<proteinExistence type="predicted"/>
<evidence type="ECO:0000313" key="3">
    <source>
        <dbReference type="EMBL" id="MBV7389780.1"/>
    </source>
</evidence>
<dbReference type="Proteomes" id="UP000774130">
    <property type="component" value="Unassembled WGS sequence"/>
</dbReference>
<comment type="caution">
    <text evidence="3">The sequence shown here is derived from an EMBL/GenBank/DDBJ whole genome shotgun (WGS) entry which is preliminary data.</text>
</comment>
<protein>
    <submittedName>
        <fullName evidence="3">Alpha/beta hydrolase</fullName>
    </submittedName>
</protein>